<evidence type="ECO:0008006" key="4">
    <source>
        <dbReference type="Google" id="ProtNLM"/>
    </source>
</evidence>
<dbReference type="SUPFAM" id="SSF53300">
    <property type="entry name" value="vWA-like"/>
    <property type="match status" value="1"/>
</dbReference>
<organism evidence="2 3">
    <name type="scientific">Bradyrhizobium macuxiense</name>
    <dbReference type="NCBI Taxonomy" id="1755647"/>
    <lineage>
        <taxon>Bacteria</taxon>
        <taxon>Pseudomonadati</taxon>
        <taxon>Pseudomonadota</taxon>
        <taxon>Alphaproteobacteria</taxon>
        <taxon>Hyphomicrobiales</taxon>
        <taxon>Nitrobacteraceae</taxon>
        <taxon>Bradyrhizobium</taxon>
    </lineage>
</organism>
<dbReference type="OrthoDB" id="5430236at2"/>
<comment type="caution">
    <text evidence="2">The sequence shown here is derived from an EMBL/GenBank/DDBJ whole genome shotgun (WGS) entry which is preliminary data.</text>
</comment>
<dbReference type="AlphaFoldDB" id="A0A120FI23"/>
<accession>A0A120FI23</accession>
<proteinExistence type="predicted"/>
<dbReference type="RefSeq" id="WP_066513857.1">
    <property type="nucleotide sequence ID" value="NZ_LNCU01000115.1"/>
</dbReference>
<dbReference type="InterPro" id="IPR036465">
    <property type="entry name" value="vWFA_dom_sf"/>
</dbReference>
<evidence type="ECO:0000256" key="1">
    <source>
        <dbReference type="SAM" id="MobiDB-lite"/>
    </source>
</evidence>
<reference evidence="2 3" key="1">
    <citation type="submission" date="2015-11" db="EMBL/GenBank/DDBJ databases">
        <title>Draft Genome Sequence of the Strain BR 10303 (Bradyrhizobium sp.) isolated from nodules of Centrolobium paraense.</title>
        <authorList>
            <person name="Zelli J.E."/>
            <person name="Simoes-Araujo J.L."/>
            <person name="Barauna A.C."/>
            <person name="Silva K."/>
        </authorList>
    </citation>
    <scope>NUCLEOTIDE SEQUENCE [LARGE SCALE GENOMIC DNA]</scope>
    <source>
        <strain evidence="2 3">BR 10303</strain>
    </source>
</reference>
<dbReference type="EMBL" id="LNCU01000115">
    <property type="protein sequence ID" value="KWV46804.1"/>
    <property type="molecule type" value="Genomic_DNA"/>
</dbReference>
<gene>
    <name evidence="2" type="ORF">AS156_20420</name>
</gene>
<keyword evidence="3" id="KW-1185">Reference proteome</keyword>
<evidence type="ECO:0000313" key="3">
    <source>
        <dbReference type="Proteomes" id="UP000057737"/>
    </source>
</evidence>
<protein>
    <recommendedName>
        <fullName evidence="4">VWA domain-containing protein</fullName>
    </recommendedName>
</protein>
<dbReference type="Gene3D" id="3.40.50.410">
    <property type="entry name" value="von Willebrand factor, type A domain"/>
    <property type="match status" value="1"/>
</dbReference>
<dbReference type="Proteomes" id="UP000057737">
    <property type="component" value="Unassembled WGS sequence"/>
</dbReference>
<feature type="region of interest" description="Disordered" evidence="1">
    <location>
        <begin position="1"/>
        <end position="34"/>
    </location>
</feature>
<sequence length="255" mass="26980">MAGDPTKPTSGNDVRPANSPEARKSGTLPDARRSTSDDIAAFVAQARATSPHRAGARGRLVFALDATMSRQPTWDMACALQADMFREAGSLGSLDIRLVYYRGFNECRATGWISDSAQLAKLMGKIACQGGNTQIGKVLSDARREAVAAGVRAVVFVGDAMEENVDELCAKAGELGLLKVPVFMFQEGGDAVAEQTFREIARLTGGAWCRFDPGAAAQLRELLRAAAAYVVGGRDALQQLAKSASGAARLIGQMK</sequence>
<evidence type="ECO:0000313" key="2">
    <source>
        <dbReference type="EMBL" id="KWV46804.1"/>
    </source>
</evidence>
<name>A0A120FI23_9BRAD</name>